<keyword evidence="2" id="KW-0732">Signal</keyword>
<dbReference type="OrthoDB" id="9802674at2"/>
<evidence type="ECO:0000256" key="1">
    <source>
        <dbReference type="SAM" id="MobiDB-lite"/>
    </source>
</evidence>
<keyword evidence="4" id="KW-1185">Reference proteome</keyword>
<evidence type="ECO:0000313" key="3">
    <source>
        <dbReference type="EMBL" id="BAM93199.1"/>
    </source>
</evidence>
<feature type="compositionally biased region" description="Basic and acidic residues" evidence="1">
    <location>
        <begin position="186"/>
        <end position="199"/>
    </location>
</feature>
<organism evidence="3 4">
    <name type="scientific">Bradyrhizobium oligotrophicum S58</name>
    <dbReference type="NCBI Taxonomy" id="1245469"/>
    <lineage>
        <taxon>Bacteria</taxon>
        <taxon>Pseudomonadati</taxon>
        <taxon>Pseudomonadota</taxon>
        <taxon>Alphaproteobacteria</taxon>
        <taxon>Hyphomicrobiales</taxon>
        <taxon>Nitrobacteraceae</taxon>
        <taxon>Bradyrhizobium</taxon>
    </lineage>
</organism>
<feature type="compositionally biased region" description="Basic and acidic residues" evidence="1">
    <location>
        <begin position="159"/>
        <end position="174"/>
    </location>
</feature>
<proteinExistence type="predicted"/>
<dbReference type="RefSeq" id="WP_015670270.1">
    <property type="nucleotide sequence ID" value="NC_020453.1"/>
</dbReference>
<dbReference type="Proteomes" id="UP000011841">
    <property type="component" value="Chromosome"/>
</dbReference>
<dbReference type="STRING" id="1245469.S58_72350"/>
<dbReference type="PROSITE" id="PS51257">
    <property type="entry name" value="PROKAR_LIPOPROTEIN"/>
    <property type="match status" value="1"/>
</dbReference>
<name>M4ZHD2_9BRAD</name>
<dbReference type="GeneID" id="301820887"/>
<dbReference type="KEGG" id="aol:S58_72350"/>
<feature type="chain" id="PRO_5004061924" description="Lipoprotein" evidence="2">
    <location>
        <begin position="17"/>
        <end position="206"/>
    </location>
</feature>
<sequence>MAPIRSGLAIALAVLAAGCAVDRTGPSPQLASGTVHYVYDVPAGRCHAASSGVEHFVAATANGRPESIRAWIEGPPGPCTAAIEHSILRAGVNRFHIRHDVAAAMHHATRVHIERLLIGSVHCYLSDGFNRGIFAENTSDPALGCSTAAALGGMVADPEDLHAGKGRSRAEGEPATRAVANMRGEQPTRAEPTGEDHRQTAAHPAQ</sequence>
<accession>M4ZHD2</accession>
<dbReference type="HOGENOM" id="CLU_1329836_0_0_5"/>
<dbReference type="AlphaFoldDB" id="M4ZHD2"/>
<evidence type="ECO:0000313" key="4">
    <source>
        <dbReference type="Proteomes" id="UP000011841"/>
    </source>
</evidence>
<dbReference type="EMBL" id="AP012603">
    <property type="protein sequence ID" value="BAM93199.1"/>
    <property type="molecule type" value="Genomic_DNA"/>
</dbReference>
<feature type="region of interest" description="Disordered" evidence="1">
    <location>
        <begin position="159"/>
        <end position="206"/>
    </location>
</feature>
<evidence type="ECO:0008006" key="5">
    <source>
        <dbReference type="Google" id="ProtNLM"/>
    </source>
</evidence>
<protein>
    <recommendedName>
        <fullName evidence="5">Lipoprotein</fullName>
    </recommendedName>
</protein>
<feature type="signal peptide" evidence="2">
    <location>
        <begin position="1"/>
        <end position="16"/>
    </location>
</feature>
<reference evidence="3 4" key="1">
    <citation type="journal article" date="2013" name="Appl. Environ. Microbiol.">
        <title>Genome analysis suggests that the soil oligotrophic bacterium Agromonas oligotrophica (Bradyrhizobium oligotrophicum) is a nitrogen-fixing symbiont of Aeschynomene indica.</title>
        <authorList>
            <person name="Okubo T."/>
            <person name="Fukushima S."/>
            <person name="Itakura M."/>
            <person name="Oshima K."/>
            <person name="Longtonglang A."/>
            <person name="Teaumroong N."/>
            <person name="Mitsui H."/>
            <person name="Hattori M."/>
            <person name="Hattori R."/>
            <person name="Hattori T."/>
            <person name="Minamisawa K."/>
        </authorList>
    </citation>
    <scope>NUCLEOTIDE SEQUENCE [LARGE SCALE GENOMIC DNA]</scope>
    <source>
        <strain evidence="3 4">S58</strain>
    </source>
</reference>
<gene>
    <name evidence="3" type="ORF">S58_72350</name>
</gene>
<evidence type="ECO:0000256" key="2">
    <source>
        <dbReference type="SAM" id="SignalP"/>
    </source>
</evidence>